<dbReference type="PANTHER" id="PTHR11839:SF1">
    <property type="entry name" value="ADP-SUGAR PYROPHOSPHATASE"/>
    <property type="match status" value="1"/>
</dbReference>
<proteinExistence type="predicted"/>
<evidence type="ECO:0000313" key="4">
    <source>
        <dbReference type="EMBL" id="KIW71626.1"/>
    </source>
</evidence>
<dbReference type="HOGENOM" id="CLU_062658_0_1_1"/>
<dbReference type="InterPro" id="IPR020084">
    <property type="entry name" value="NUDIX_hydrolase_CS"/>
</dbReference>
<name>A0A0D2D2C9_9EURO</name>
<dbReference type="InterPro" id="IPR015797">
    <property type="entry name" value="NUDIX_hydrolase-like_dom_sf"/>
</dbReference>
<accession>A0A0D2D2C9</accession>
<gene>
    <name evidence="4" type="ORF">PV04_03768</name>
</gene>
<dbReference type="GO" id="GO:0006753">
    <property type="term" value="P:nucleoside phosphate metabolic process"/>
    <property type="evidence" value="ECO:0007669"/>
    <property type="project" value="TreeGrafter"/>
</dbReference>
<keyword evidence="2" id="KW-0732">Signal</keyword>
<keyword evidence="5" id="KW-1185">Reference proteome</keyword>
<dbReference type="EMBL" id="KN846957">
    <property type="protein sequence ID" value="KIW71626.1"/>
    <property type="molecule type" value="Genomic_DNA"/>
</dbReference>
<dbReference type="CDD" id="cd18888">
    <property type="entry name" value="NUDIX_ADPRase_Nudt5"/>
    <property type="match status" value="1"/>
</dbReference>
<dbReference type="PROSITE" id="PS51462">
    <property type="entry name" value="NUDIX"/>
    <property type="match status" value="1"/>
</dbReference>
<dbReference type="GO" id="GO:0047631">
    <property type="term" value="F:ADP-ribose diphosphatase activity"/>
    <property type="evidence" value="ECO:0007669"/>
    <property type="project" value="TreeGrafter"/>
</dbReference>
<feature type="domain" description="Nudix hydrolase" evidence="3">
    <location>
        <begin position="94"/>
        <end position="242"/>
    </location>
</feature>
<dbReference type="PROSITE" id="PS00893">
    <property type="entry name" value="NUDIX_BOX"/>
    <property type="match status" value="1"/>
</dbReference>
<dbReference type="FunFam" id="3.90.79.10:FF:000016">
    <property type="entry name" value="ADP-sugar pyrophosphatase isoform X1"/>
    <property type="match status" value="1"/>
</dbReference>
<dbReference type="AlphaFoldDB" id="A0A0D2D2C9"/>
<dbReference type="Pfam" id="PF00293">
    <property type="entry name" value="NUDIX"/>
    <property type="match status" value="1"/>
</dbReference>
<dbReference type="Proteomes" id="UP000054266">
    <property type="component" value="Unassembled WGS sequence"/>
</dbReference>
<reference evidence="4 5" key="1">
    <citation type="submission" date="2015-01" db="EMBL/GenBank/DDBJ databases">
        <title>The Genome Sequence of Capronia semiimmersa CBS27337.</title>
        <authorList>
            <consortium name="The Broad Institute Genomics Platform"/>
            <person name="Cuomo C."/>
            <person name="de Hoog S."/>
            <person name="Gorbushina A."/>
            <person name="Stielow B."/>
            <person name="Teixiera M."/>
            <person name="Abouelleil A."/>
            <person name="Chapman S.B."/>
            <person name="Priest M."/>
            <person name="Young S.K."/>
            <person name="Wortman J."/>
            <person name="Nusbaum C."/>
            <person name="Birren B."/>
        </authorList>
    </citation>
    <scope>NUCLEOTIDE SEQUENCE [LARGE SCALE GENOMIC DNA]</scope>
    <source>
        <strain evidence="4 5">CBS 27337</strain>
    </source>
</reference>
<feature type="signal peptide" evidence="2">
    <location>
        <begin position="1"/>
        <end position="23"/>
    </location>
</feature>
<dbReference type="Gene3D" id="3.90.79.10">
    <property type="entry name" value="Nucleoside Triphosphate Pyrophosphohydrolase"/>
    <property type="match status" value="1"/>
</dbReference>
<evidence type="ECO:0000256" key="1">
    <source>
        <dbReference type="ARBA" id="ARBA00022801"/>
    </source>
</evidence>
<feature type="chain" id="PRO_5002240137" description="Nudix hydrolase domain-containing protein" evidence="2">
    <location>
        <begin position="24"/>
        <end position="261"/>
    </location>
</feature>
<keyword evidence="1" id="KW-0378">Hydrolase</keyword>
<dbReference type="PANTHER" id="PTHR11839">
    <property type="entry name" value="UDP/ADP-SUGAR PYROPHOSPHATASE"/>
    <property type="match status" value="1"/>
</dbReference>
<organism evidence="4 5">
    <name type="scientific">Phialophora macrospora</name>
    <dbReference type="NCBI Taxonomy" id="1851006"/>
    <lineage>
        <taxon>Eukaryota</taxon>
        <taxon>Fungi</taxon>
        <taxon>Dikarya</taxon>
        <taxon>Ascomycota</taxon>
        <taxon>Pezizomycotina</taxon>
        <taxon>Eurotiomycetes</taxon>
        <taxon>Chaetothyriomycetidae</taxon>
        <taxon>Chaetothyriales</taxon>
        <taxon>Herpotrichiellaceae</taxon>
        <taxon>Phialophora</taxon>
    </lineage>
</organism>
<sequence length="261" mass="28442">MLSARSSPVVALLLCLPRRPVSARLPVRGGTRPATMAGDGMSTFAPRMAKNLSMETMDASSAKWITLKKIQYLDPKGSQRVWESAERLTRPANSETDAVGVVAVLRDPDSPTDSGPRLLLQKQFRPALGKVTIESPSGLVDEGETPAEAAIRELREETGYVGTIPADAAAAEGFVMWNDPGFCNTNTKMIFVDVDLSDPRNRDPKPELEEGEFIESFTLPLDGLWRELTRLDGEGYAIDARVGGLAQGIEMAKQWRDALGR</sequence>
<dbReference type="GO" id="GO:0019693">
    <property type="term" value="P:ribose phosphate metabolic process"/>
    <property type="evidence" value="ECO:0007669"/>
    <property type="project" value="TreeGrafter"/>
</dbReference>
<dbReference type="GO" id="GO:0005829">
    <property type="term" value="C:cytosol"/>
    <property type="evidence" value="ECO:0007669"/>
    <property type="project" value="TreeGrafter"/>
</dbReference>
<evidence type="ECO:0000313" key="5">
    <source>
        <dbReference type="Proteomes" id="UP000054266"/>
    </source>
</evidence>
<dbReference type="GO" id="GO:0005634">
    <property type="term" value="C:nucleus"/>
    <property type="evidence" value="ECO:0007669"/>
    <property type="project" value="TreeGrafter"/>
</dbReference>
<dbReference type="SUPFAM" id="SSF55811">
    <property type="entry name" value="Nudix"/>
    <property type="match status" value="1"/>
</dbReference>
<evidence type="ECO:0000259" key="3">
    <source>
        <dbReference type="PROSITE" id="PS51462"/>
    </source>
</evidence>
<dbReference type="InterPro" id="IPR000086">
    <property type="entry name" value="NUDIX_hydrolase_dom"/>
</dbReference>
<evidence type="ECO:0000256" key="2">
    <source>
        <dbReference type="SAM" id="SignalP"/>
    </source>
</evidence>
<dbReference type="STRING" id="5601.A0A0D2D2C9"/>
<protein>
    <recommendedName>
        <fullName evidence="3">Nudix hydrolase domain-containing protein</fullName>
    </recommendedName>
</protein>